<dbReference type="SUPFAM" id="SSF54862">
    <property type="entry name" value="4Fe-4S ferredoxins"/>
    <property type="match status" value="1"/>
</dbReference>
<keyword evidence="7" id="KW-1185">Reference proteome</keyword>
<keyword evidence="2" id="KW-0408">Iron</keyword>
<evidence type="ECO:0000256" key="2">
    <source>
        <dbReference type="ARBA" id="ARBA00023004"/>
    </source>
</evidence>
<gene>
    <name evidence="6" type="ORF">B9R14_07375</name>
    <name evidence="5" type="ORF">HVS_02770</name>
</gene>
<dbReference type="OrthoDB" id="9807879at2"/>
<dbReference type="Pfam" id="PF13187">
    <property type="entry name" value="Fer4_9"/>
    <property type="match status" value="1"/>
</dbReference>
<feature type="domain" description="4Fe-4S ferredoxin-type" evidence="4">
    <location>
        <begin position="31"/>
        <end position="61"/>
    </location>
</feature>
<dbReference type="GO" id="GO:0051536">
    <property type="term" value="F:iron-sulfur cluster binding"/>
    <property type="evidence" value="ECO:0007669"/>
    <property type="project" value="UniProtKB-KW"/>
</dbReference>
<dbReference type="GO" id="GO:0046872">
    <property type="term" value="F:metal ion binding"/>
    <property type="evidence" value="ECO:0007669"/>
    <property type="project" value="UniProtKB-KW"/>
</dbReference>
<protein>
    <submittedName>
        <fullName evidence="6">Adenylylsulfate reductase</fullName>
    </submittedName>
    <submittedName>
        <fullName evidence="5">Ferredoxin-2</fullName>
    </submittedName>
</protein>
<keyword evidence="1" id="KW-0479">Metal-binding</keyword>
<dbReference type="InterPro" id="IPR017896">
    <property type="entry name" value="4Fe4S_Fe-S-bd"/>
</dbReference>
<evidence type="ECO:0000313" key="7">
    <source>
        <dbReference type="Proteomes" id="UP000233534"/>
    </source>
</evidence>
<reference evidence="6 8" key="2">
    <citation type="journal article" date="2018" name="Syst. Appl. Microbiol.">
        <title>Characterization and high-quality draft genome sequence of Herbivorax saccincola A7, an anaerobic, alkaliphilic, thermophilic, cellulolytic, and xylanolytic bacterium.</title>
        <authorList>
            <person name="Aikawa S."/>
            <person name="Baramee S."/>
            <person name="Sermsathanaswadi J."/>
            <person name="Thianheng P."/>
            <person name="Tachaapaikoon C."/>
            <person name="Shikata A."/>
            <person name="Waeonukul R."/>
            <person name="Pason P."/>
            <person name="Ratanakhanokchai K."/>
            <person name="Kosugi A."/>
        </authorList>
    </citation>
    <scope>NUCLEOTIDE SEQUENCE [LARGE SCALE GENOMIC DNA]</scope>
    <source>
        <strain evidence="6 8">A7</strain>
    </source>
</reference>
<accession>A0A2K9DZE6</accession>
<evidence type="ECO:0000313" key="5">
    <source>
        <dbReference type="EMBL" id="AUG56509.1"/>
    </source>
</evidence>
<dbReference type="KEGG" id="hsc:HVS_02770"/>
<dbReference type="RefSeq" id="WP_101298978.1">
    <property type="nucleotide sequence ID" value="NZ_CP025197.1"/>
</dbReference>
<dbReference type="Gene3D" id="3.30.70.20">
    <property type="match status" value="1"/>
</dbReference>
<dbReference type="PROSITE" id="PS00198">
    <property type="entry name" value="4FE4S_FER_1"/>
    <property type="match status" value="1"/>
</dbReference>
<evidence type="ECO:0000313" key="6">
    <source>
        <dbReference type="EMBL" id="PQQ66586.1"/>
    </source>
</evidence>
<evidence type="ECO:0000313" key="8">
    <source>
        <dbReference type="Proteomes" id="UP000239720"/>
    </source>
</evidence>
<proteinExistence type="predicted"/>
<dbReference type="EMBL" id="NEMB01000003">
    <property type="protein sequence ID" value="PQQ66586.1"/>
    <property type="molecule type" value="Genomic_DNA"/>
</dbReference>
<evidence type="ECO:0000256" key="3">
    <source>
        <dbReference type="ARBA" id="ARBA00023014"/>
    </source>
</evidence>
<dbReference type="PROSITE" id="PS51379">
    <property type="entry name" value="4FE4S_FER_2"/>
    <property type="match status" value="2"/>
</dbReference>
<keyword evidence="3" id="KW-0411">Iron-sulfur</keyword>
<dbReference type="Proteomes" id="UP000233534">
    <property type="component" value="Chromosome"/>
</dbReference>
<evidence type="ECO:0000259" key="4">
    <source>
        <dbReference type="PROSITE" id="PS51379"/>
    </source>
</evidence>
<reference evidence="5 7" key="1">
    <citation type="submission" date="2017-12" db="EMBL/GenBank/DDBJ databases">
        <title>Complete genome sequence of Herbivorax saccincola GGR1, a novel Cellulosome-producing hydrolytic bacterium in a thermophilic biogas plant, established by Illumina and Nanopore MinION sequencing.</title>
        <authorList>
            <person name="Pechtl A."/>
            <person name="Ruckert C."/>
            <person name="Koeck D.E."/>
            <person name="Maus I."/>
            <person name="Winkler A."/>
            <person name="Kalinowski J."/>
            <person name="Puhler A."/>
            <person name="Schwarz W.W."/>
            <person name="Zverlov V.V."/>
            <person name="Schluter A."/>
            <person name="Liebl W."/>
        </authorList>
    </citation>
    <scope>NUCLEOTIDE SEQUENCE [LARGE SCALE GENOMIC DNA]</scope>
    <source>
        <strain evidence="5">GGR1</strain>
        <strain evidence="7">SR1</strain>
    </source>
</reference>
<organism evidence="5 7">
    <name type="scientific">Acetivibrio saccincola</name>
    <dbReference type="NCBI Taxonomy" id="1677857"/>
    <lineage>
        <taxon>Bacteria</taxon>
        <taxon>Bacillati</taxon>
        <taxon>Bacillota</taxon>
        <taxon>Clostridia</taxon>
        <taxon>Eubacteriales</taxon>
        <taxon>Oscillospiraceae</taxon>
        <taxon>Acetivibrio</taxon>
    </lineage>
</organism>
<dbReference type="InterPro" id="IPR017900">
    <property type="entry name" value="4Fe4S_Fe_S_CS"/>
</dbReference>
<feature type="domain" description="4Fe-4S ferredoxin-type" evidence="4">
    <location>
        <begin position="1"/>
        <end position="30"/>
    </location>
</feature>
<dbReference type="AlphaFoldDB" id="A0A2K9DZE6"/>
<name>A0A2K9DZE6_9FIRM</name>
<evidence type="ECO:0000256" key="1">
    <source>
        <dbReference type="ARBA" id="ARBA00022723"/>
    </source>
</evidence>
<dbReference type="Proteomes" id="UP000239720">
    <property type="component" value="Unassembled WGS sequence"/>
</dbReference>
<dbReference type="EMBL" id="CP025197">
    <property type="protein sequence ID" value="AUG56509.1"/>
    <property type="molecule type" value="Genomic_DNA"/>
</dbReference>
<sequence>MSIMIESEKCTACGRCREVCPGNLLYPDSLGKTVIRYPKDCWGCTSCLKECSFNAIRYFLGADIGGRGSTLHVKKEGNLMHWIIKNPRGEEKIIIIDKSKANAY</sequence>